<comment type="catalytic activity">
    <reaction evidence="12">
        <text>N(6)-hydroxy-dATP + H2O = N(6)-hydroxy-dAMP + diphosphate + H(+)</text>
        <dbReference type="Rhea" id="RHEA:83971"/>
        <dbReference type="ChEBI" id="CHEBI:15377"/>
        <dbReference type="ChEBI" id="CHEBI:15378"/>
        <dbReference type="ChEBI" id="CHEBI:33019"/>
        <dbReference type="ChEBI" id="CHEBI:233529"/>
        <dbReference type="ChEBI" id="CHEBI:233530"/>
    </reaction>
    <physiologicalReaction direction="left-to-right" evidence="12">
        <dbReference type="Rhea" id="RHEA:83972"/>
    </physiologicalReaction>
</comment>
<reference evidence="15" key="1">
    <citation type="submission" date="2022-11" db="UniProtKB">
        <authorList>
            <consortium name="WormBaseParasite"/>
        </authorList>
    </citation>
    <scope>IDENTIFICATION</scope>
</reference>
<dbReference type="Gene3D" id="3.90.950.10">
    <property type="match status" value="2"/>
</dbReference>
<comment type="subcellular location">
    <subcellularLocation>
        <location evidence="1 13">Cytoplasm</location>
    </subcellularLocation>
</comment>
<feature type="binding site" evidence="13">
    <location>
        <position position="50"/>
    </location>
    <ligand>
        <name>ITP</name>
        <dbReference type="ChEBI" id="CHEBI:61402"/>
    </ligand>
</feature>
<dbReference type="GO" id="GO:0005737">
    <property type="term" value="C:cytoplasm"/>
    <property type="evidence" value="ECO:0007669"/>
    <property type="project" value="UniProtKB-SubCell"/>
</dbReference>
<evidence type="ECO:0000256" key="11">
    <source>
        <dbReference type="ARBA" id="ARBA00093255"/>
    </source>
</evidence>
<dbReference type="WBParaSite" id="jg4512">
    <property type="protein sequence ID" value="jg4512"/>
    <property type="gene ID" value="jg4512"/>
</dbReference>
<dbReference type="Pfam" id="PF01725">
    <property type="entry name" value="Ham1p_like"/>
    <property type="match status" value="2"/>
</dbReference>
<dbReference type="Proteomes" id="UP000887574">
    <property type="component" value="Unplaced"/>
</dbReference>
<dbReference type="InterPro" id="IPR002637">
    <property type="entry name" value="RdgB/HAM1"/>
</dbReference>
<evidence type="ECO:0000256" key="10">
    <source>
        <dbReference type="ARBA" id="ARBA00093218"/>
    </source>
</evidence>
<sequence length="168" mass="18796">MYKRTLSFVTGNKNKLKEVQELLGHIFDIVNIDLELEEIQGDPESITRKKCNEAARLTNKSVLVEDTSLCFNALGDGLYKLLHGFDDKKAYALCTFGLSEGIDKPVHIFQGKVEGSIVPPRGPTNFGWDPCFEPSGFSQTFAEMSAEMKNSISHRSLALQQLKAHFEK</sequence>
<evidence type="ECO:0000313" key="14">
    <source>
        <dbReference type="Proteomes" id="UP000887574"/>
    </source>
</evidence>
<organism evidence="14 15">
    <name type="scientific">Ditylenchus dipsaci</name>
    <dbReference type="NCBI Taxonomy" id="166011"/>
    <lineage>
        <taxon>Eukaryota</taxon>
        <taxon>Metazoa</taxon>
        <taxon>Ecdysozoa</taxon>
        <taxon>Nematoda</taxon>
        <taxon>Chromadorea</taxon>
        <taxon>Rhabditida</taxon>
        <taxon>Tylenchina</taxon>
        <taxon>Tylenchomorpha</taxon>
        <taxon>Sphaerularioidea</taxon>
        <taxon>Anguinidae</taxon>
        <taxon>Anguininae</taxon>
        <taxon>Ditylenchus</taxon>
    </lineage>
</organism>
<feature type="binding site" evidence="13">
    <location>
        <position position="66"/>
    </location>
    <ligand>
        <name>Mg(2+)</name>
        <dbReference type="ChEBI" id="CHEBI:18420"/>
    </ligand>
</feature>
<proteinExistence type="inferred from homology"/>
<keyword evidence="4 13" id="KW-0479">Metal-binding</keyword>
<dbReference type="FunFam" id="3.90.950.10:FF:000003">
    <property type="entry name" value="Inosine triphosphate pyrophosphatase"/>
    <property type="match status" value="1"/>
</dbReference>
<dbReference type="GO" id="GO:0046872">
    <property type="term" value="F:metal ion binding"/>
    <property type="evidence" value="ECO:0007669"/>
    <property type="project" value="UniProtKB-KW"/>
</dbReference>
<keyword evidence="14" id="KW-1185">Reference proteome</keyword>
<evidence type="ECO:0000256" key="13">
    <source>
        <dbReference type="HAMAP-Rule" id="MF_03148"/>
    </source>
</evidence>
<feature type="binding site" evidence="13">
    <location>
        <position position="149"/>
    </location>
    <ligand>
        <name>ITP</name>
        <dbReference type="ChEBI" id="CHEBI:61402"/>
    </ligand>
</feature>
<accession>A0A915ECV3</accession>
<comment type="catalytic activity">
    <reaction evidence="11">
        <text>dITP + H2O = dIMP + diphosphate + H(+)</text>
        <dbReference type="Rhea" id="RHEA:28342"/>
        <dbReference type="ChEBI" id="CHEBI:15377"/>
        <dbReference type="ChEBI" id="CHEBI:15378"/>
        <dbReference type="ChEBI" id="CHEBI:33019"/>
        <dbReference type="ChEBI" id="CHEBI:61194"/>
        <dbReference type="ChEBI" id="CHEBI:61382"/>
        <dbReference type="EC" id="3.6.1.66"/>
    </reaction>
    <physiologicalReaction direction="left-to-right" evidence="11">
        <dbReference type="Rhea" id="RHEA:28343"/>
    </physiologicalReaction>
</comment>
<comment type="cofactor">
    <cofactor evidence="13">
        <name>Mg(2+)</name>
        <dbReference type="ChEBI" id="CHEBI:18420"/>
    </cofactor>
    <cofactor evidence="13">
        <name>Mn(2+)</name>
        <dbReference type="ChEBI" id="CHEBI:29035"/>
    </cofactor>
    <text evidence="13">Binds 1 divalent metal cation per subunit; can use either Mg(2+) or Mn(2+).</text>
</comment>
<dbReference type="GO" id="GO:0035870">
    <property type="term" value="F:dITP diphosphatase activity"/>
    <property type="evidence" value="ECO:0007669"/>
    <property type="project" value="UniProtKB-UniRule"/>
</dbReference>
<feature type="binding site" evidence="13">
    <location>
        <begin position="10"/>
        <end position="15"/>
    </location>
    <ligand>
        <name>ITP</name>
        <dbReference type="ChEBI" id="CHEBI:61402"/>
    </ligand>
</feature>
<dbReference type="HAMAP" id="MF_03148">
    <property type="entry name" value="HAM1_NTPase"/>
    <property type="match status" value="1"/>
</dbReference>
<dbReference type="GO" id="GO:0036222">
    <property type="term" value="F:XTP diphosphatase activity"/>
    <property type="evidence" value="ECO:0007669"/>
    <property type="project" value="UniProtKB-UniRule"/>
</dbReference>
<dbReference type="SUPFAM" id="SSF52972">
    <property type="entry name" value="ITPase-like"/>
    <property type="match status" value="1"/>
</dbReference>
<dbReference type="InterPro" id="IPR029001">
    <property type="entry name" value="ITPase-like_fam"/>
</dbReference>
<dbReference type="GO" id="GO:0000166">
    <property type="term" value="F:nucleotide binding"/>
    <property type="evidence" value="ECO:0007669"/>
    <property type="project" value="UniProtKB-KW"/>
</dbReference>
<dbReference type="CDD" id="cd00515">
    <property type="entry name" value="HAM1"/>
    <property type="match status" value="1"/>
</dbReference>
<evidence type="ECO:0000256" key="12">
    <source>
        <dbReference type="ARBA" id="ARBA00093271"/>
    </source>
</evidence>
<keyword evidence="7 13" id="KW-0460">Magnesium</keyword>
<comment type="function">
    <text evidence="13">Pyrophosphatase that hydrolyzes non-canonical purine nucleotides such as inosine triphosphate (ITP), deoxyinosine triphosphate (dITP) or xanthosine 5'-triphosphate (XTP) to their respective monophosphate derivatives. The enzyme does not distinguish between the deoxy- and ribose forms. Probably excludes non-canonical purines from RNA and DNA precursor pools, thus preventing their incorporation into RNA and DNA and avoiding chromosomal lesions.</text>
</comment>
<dbReference type="PANTHER" id="PTHR11067">
    <property type="entry name" value="INOSINE TRIPHOSPHATE PYROPHOSPHATASE/HAM1 PROTEIN"/>
    <property type="match status" value="1"/>
</dbReference>
<feature type="binding site" evidence="13">
    <location>
        <position position="38"/>
    </location>
    <ligand>
        <name>Mg(2+)</name>
        <dbReference type="ChEBI" id="CHEBI:18420"/>
    </ligand>
</feature>
<keyword evidence="5 13" id="KW-0547">Nucleotide-binding</keyword>
<evidence type="ECO:0000256" key="7">
    <source>
        <dbReference type="ARBA" id="ARBA00022842"/>
    </source>
</evidence>
<evidence type="ECO:0000256" key="1">
    <source>
        <dbReference type="ARBA" id="ARBA00004496"/>
    </source>
</evidence>
<comment type="function">
    <text evidence="9">Pyrophosphatase that hydrolyzes the non-canonical purine nucleotides inosine triphosphate (ITP), deoxyinosine triphosphate (dITP) as well as 2'-deoxy-N-6-hydroxylaminopurine triphosphate (dHAPTP) and xanthosine 5'-triphosphate (XTP) to their respective monophosphate derivatives. The enzyme does not distinguish between the deoxy- and ribose forms. Probably excludes non-canonical purines from RNA and DNA precursor pools, thus preventing their incorporation into RNA and DNA and avoiding chromosomal lesions.</text>
</comment>
<dbReference type="GO" id="GO:0009117">
    <property type="term" value="P:nucleotide metabolic process"/>
    <property type="evidence" value="ECO:0007669"/>
    <property type="project" value="UniProtKB-KW"/>
</dbReference>
<dbReference type="GO" id="GO:0036220">
    <property type="term" value="F:ITP diphosphatase activity"/>
    <property type="evidence" value="ECO:0007669"/>
    <property type="project" value="UniProtKB-UniRule"/>
</dbReference>
<evidence type="ECO:0000256" key="3">
    <source>
        <dbReference type="ARBA" id="ARBA00022490"/>
    </source>
</evidence>
<evidence type="ECO:0000256" key="9">
    <source>
        <dbReference type="ARBA" id="ARBA00054940"/>
    </source>
</evidence>
<comment type="catalytic activity">
    <reaction evidence="13">
        <text>XTP + H2O = XMP + diphosphate + H(+)</text>
        <dbReference type="Rhea" id="RHEA:28610"/>
        <dbReference type="ChEBI" id="CHEBI:15377"/>
        <dbReference type="ChEBI" id="CHEBI:15378"/>
        <dbReference type="ChEBI" id="CHEBI:33019"/>
        <dbReference type="ChEBI" id="CHEBI:57464"/>
        <dbReference type="ChEBI" id="CHEBI:61314"/>
        <dbReference type="EC" id="3.6.1.66"/>
    </reaction>
</comment>
<dbReference type="PANTHER" id="PTHR11067:SF9">
    <property type="entry name" value="INOSINE TRIPHOSPHATE PYROPHOSPHATASE"/>
    <property type="match status" value="1"/>
</dbReference>
<dbReference type="InterPro" id="IPR027502">
    <property type="entry name" value="ITPase"/>
</dbReference>
<feature type="binding site" evidence="13">
    <location>
        <begin position="126"/>
        <end position="129"/>
    </location>
    <ligand>
        <name>ITP</name>
        <dbReference type="ChEBI" id="CHEBI:61402"/>
    </ligand>
</feature>
<name>A0A915ECV3_9BILA</name>
<evidence type="ECO:0000256" key="2">
    <source>
        <dbReference type="ARBA" id="ARBA00008023"/>
    </source>
</evidence>
<keyword evidence="3 13" id="KW-0963">Cytoplasm</keyword>
<evidence type="ECO:0000313" key="15">
    <source>
        <dbReference type="WBParaSite" id="jg4512"/>
    </source>
</evidence>
<evidence type="ECO:0000256" key="5">
    <source>
        <dbReference type="ARBA" id="ARBA00022741"/>
    </source>
</evidence>
<keyword evidence="13" id="KW-0464">Manganese</keyword>
<protein>
    <recommendedName>
        <fullName evidence="13">Inosine triphosphate pyrophosphatase</fullName>
        <shortName evidence="13">ITPase</shortName>
        <shortName evidence="13">Inosine triphosphatase</shortName>
        <ecNumber evidence="13">3.6.1.66</ecNumber>
    </recommendedName>
    <alternativeName>
        <fullName evidence="13">Non-canonical purine NTP pyrophosphatase</fullName>
    </alternativeName>
    <alternativeName>
        <fullName evidence="13">Non-standard purine NTP pyrophosphatase</fullName>
    </alternativeName>
    <alternativeName>
        <fullName evidence="13">Nucleoside-triphosphate diphosphatase</fullName>
    </alternativeName>
    <alternativeName>
        <fullName evidence="13">Nucleoside-triphosphate pyrophosphatase</fullName>
        <shortName evidence="13">NTPase</shortName>
    </alternativeName>
    <alternativeName>
        <fullName evidence="13">XTP/dITP diphosphatase</fullName>
    </alternativeName>
</protein>
<dbReference type="AlphaFoldDB" id="A0A915ECV3"/>
<comment type="catalytic activity">
    <reaction evidence="10">
        <text>ITP + H2O = IMP + diphosphate + H(+)</text>
        <dbReference type="Rhea" id="RHEA:29399"/>
        <dbReference type="ChEBI" id="CHEBI:15377"/>
        <dbReference type="ChEBI" id="CHEBI:15378"/>
        <dbReference type="ChEBI" id="CHEBI:33019"/>
        <dbReference type="ChEBI" id="CHEBI:58053"/>
        <dbReference type="ChEBI" id="CHEBI:61402"/>
        <dbReference type="EC" id="3.6.1.66"/>
    </reaction>
    <physiologicalReaction direction="left-to-right" evidence="10">
        <dbReference type="Rhea" id="RHEA:29400"/>
    </physiologicalReaction>
</comment>
<evidence type="ECO:0000256" key="6">
    <source>
        <dbReference type="ARBA" id="ARBA00022801"/>
    </source>
</evidence>
<feature type="binding site" evidence="13">
    <location>
        <begin position="154"/>
        <end position="155"/>
    </location>
    <ligand>
        <name>ITP</name>
        <dbReference type="ChEBI" id="CHEBI:61402"/>
    </ligand>
</feature>
<dbReference type="EC" id="3.6.1.66" evidence="13"/>
<comment type="subunit">
    <text evidence="13">Homodimer.</text>
</comment>
<dbReference type="GO" id="GO:0009204">
    <property type="term" value="P:deoxyribonucleoside triphosphate catabolic process"/>
    <property type="evidence" value="ECO:0007669"/>
    <property type="project" value="UniProtKB-UniRule"/>
</dbReference>
<keyword evidence="8 13" id="KW-0546">Nucleotide metabolism</keyword>
<feature type="binding site" evidence="13">
    <location>
        <begin position="66"/>
        <end position="67"/>
    </location>
    <ligand>
        <name>ITP</name>
        <dbReference type="ChEBI" id="CHEBI:61402"/>
    </ligand>
</feature>
<evidence type="ECO:0000256" key="4">
    <source>
        <dbReference type="ARBA" id="ARBA00022723"/>
    </source>
</evidence>
<evidence type="ECO:0000256" key="8">
    <source>
        <dbReference type="ARBA" id="ARBA00023080"/>
    </source>
</evidence>
<comment type="similarity">
    <text evidence="2 13">Belongs to the HAM1 NTPase family.</text>
</comment>
<keyword evidence="6 13" id="KW-0378">Hydrolase</keyword>